<keyword evidence="6" id="KW-0966">Cell projection</keyword>
<evidence type="ECO:0000256" key="2">
    <source>
        <dbReference type="ARBA" id="ARBA00010256"/>
    </source>
</evidence>
<dbReference type="GO" id="GO:0005198">
    <property type="term" value="F:structural molecule activity"/>
    <property type="evidence" value="ECO:0007669"/>
    <property type="project" value="InterPro"/>
</dbReference>
<reference evidence="7" key="1">
    <citation type="submission" date="2016-10" db="EMBL/GenBank/DDBJ databases">
        <authorList>
            <person name="Varghese N."/>
            <person name="Submissions S."/>
        </authorList>
    </citation>
    <scope>NUCLEOTIDE SEQUENCE [LARGE SCALE GENOMIC DNA]</scope>
    <source>
        <strain evidence="7">Mob M</strain>
    </source>
</reference>
<dbReference type="EMBL" id="FOUJ01000001">
    <property type="protein sequence ID" value="SFM24873.1"/>
    <property type="molecule type" value="Genomic_DNA"/>
</dbReference>
<dbReference type="Proteomes" id="UP000198535">
    <property type="component" value="Unassembled WGS sequence"/>
</dbReference>
<dbReference type="PANTHER" id="PTHR35903:SF1">
    <property type="entry name" value="FLAGELLIN B1"/>
    <property type="match status" value="1"/>
</dbReference>
<keyword evidence="6" id="KW-0969">Cilium</keyword>
<dbReference type="InterPro" id="IPR013373">
    <property type="entry name" value="Flagellin/pilin_N_arc"/>
</dbReference>
<dbReference type="GO" id="GO:0097588">
    <property type="term" value="P:archaeal or bacterial-type flagellum-dependent cell motility"/>
    <property type="evidence" value="ECO:0007669"/>
    <property type="project" value="InterPro"/>
</dbReference>
<evidence type="ECO:0000256" key="1">
    <source>
        <dbReference type="ARBA" id="ARBA00004618"/>
    </source>
</evidence>
<dbReference type="STRING" id="487685.SAMN04488696_0545"/>
<keyword evidence="5" id="KW-0472">Membrane</keyword>
<proteinExistence type="inferred from homology"/>
<evidence type="ECO:0000313" key="6">
    <source>
        <dbReference type="EMBL" id="SFM24873.1"/>
    </source>
</evidence>
<gene>
    <name evidence="6" type="ORF">SAMN04488696_0545</name>
</gene>
<comment type="similarity">
    <text evidence="2 4">Belongs to the archaeal flagellin family.</text>
</comment>
<organism evidence="6 7">
    <name type="scientific">Methanolobus profundi</name>
    <dbReference type="NCBI Taxonomy" id="487685"/>
    <lineage>
        <taxon>Archaea</taxon>
        <taxon>Methanobacteriati</taxon>
        <taxon>Methanobacteriota</taxon>
        <taxon>Stenosarchaea group</taxon>
        <taxon>Methanomicrobia</taxon>
        <taxon>Methanosarcinales</taxon>
        <taxon>Methanosarcinaceae</taxon>
        <taxon>Methanolobus</taxon>
    </lineage>
</organism>
<dbReference type="PANTHER" id="PTHR35903">
    <property type="entry name" value="FLAGELLIN B1"/>
    <property type="match status" value="1"/>
</dbReference>
<feature type="transmembrane region" description="Helical" evidence="5">
    <location>
        <begin position="20"/>
        <end position="41"/>
    </location>
</feature>
<dbReference type="GO" id="GO:0097589">
    <property type="term" value="C:archaeal-type flagellum"/>
    <property type="evidence" value="ECO:0007669"/>
    <property type="project" value="UniProtKB-SubCell"/>
</dbReference>
<evidence type="ECO:0000256" key="4">
    <source>
        <dbReference type="RuleBase" id="RU361282"/>
    </source>
</evidence>
<sequence length="276" mass="29520">MRVSAATKRKLSSTEGQIGIGTLIIFIAMVLVAAVAASVLIQTSGVLQQDAMSTGKEASKEVSSNLQIQQIEGFRAKNTDSNLSSTIDALKLTIGLNAASEAVDLNQVILTISDGYITNDLVYAGNENTLRSIDSDGVIDSGAMGDYGLGNATRDRELLFDFLSQNDGEFVVNQRTYYIADKVRDDDNSFSVMNPVITSGDVIVIYVGTLSEVSDNQYRYLIDARVDNGVAQTTSQLDLSPRATVNLVMTPEAGASATADFTLPSTFGSKERVALY</sequence>
<dbReference type="Pfam" id="PF01917">
    <property type="entry name" value="Flagellin_arch-type"/>
    <property type="match status" value="1"/>
</dbReference>
<keyword evidence="3 4" id="KW-0974">Archaeal flagellum</keyword>
<evidence type="ECO:0000313" key="7">
    <source>
        <dbReference type="Proteomes" id="UP000198535"/>
    </source>
</evidence>
<protein>
    <recommendedName>
        <fullName evidence="4">Flagellin</fullName>
    </recommendedName>
</protein>
<dbReference type="AlphaFoldDB" id="A0A1I4PBY6"/>
<keyword evidence="5" id="KW-1133">Transmembrane helix</keyword>
<evidence type="ECO:0000256" key="3">
    <source>
        <dbReference type="ARBA" id="ARBA00022440"/>
    </source>
</evidence>
<dbReference type="RefSeq" id="WP_091932806.1">
    <property type="nucleotide sequence ID" value="NZ_FOUJ01000001.1"/>
</dbReference>
<keyword evidence="5" id="KW-0812">Transmembrane</keyword>
<accession>A0A1I4PBY6</accession>
<keyword evidence="7" id="KW-1185">Reference proteome</keyword>
<evidence type="ECO:0000256" key="5">
    <source>
        <dbReference type="SAM" id="Phobius"/>
    </source>
</evidence>
<name>A0A1I4PBY6_9EURY</name>
<comment type="function">
    <text evidence="4">Flagellin is the subunit protein which polymerizes to form the filaments of archaeal flagella.</text>
</comment>
<dbReference type="NCBIfam" id="TIGR02537">
    <property type="entry name" value="arch_flag_Nterm"/>
    <property type="match status" value="1"/>
</dbReference>
<dbReference type="OrthoDB" id="102632at2157"/>
<comment type="subcellular location">
    <subcellularLocation>
        <location evidence="1 4">Archaeal flagellum</location>
    </subcellularLocation>
</comment>
<keyword evidence="6" id="KW-0282">Flagellum</keyword>
<dbReference type="InterPro" id="IPR002774">
    <property type="entry name" value="Flagellin_arc-type"/>
</dbReference>